<dbReference type="eggNOG" id="ENOG5032YNH">
    <property type="taxonomic scope" value="Bacteria"/>
</dbReference>
<dbReference type="AlphaFoldDB" id="K9YIT0"/>
<dbReference type="Proteomes" id="UP000010483">
    <property type="component" value="Chromosome"/>
</dbReference>
<reference evidence="2" key="1">
    <citation type="journal article" date="2013" name="Proc. Natl. Acad. Sci. U.S.A.">
        <title>Improving the coverage of the cyanobacterial phylum using diversity-driven genome sequencing.</title>
        <authorList>
            <person name="Shih P.M."/>
            <person name="Wu D."/>
            <person name="Latifi A."/>
            <person name="Axen S.D."/>
            <person name="Fewer D.P."/>
            <person name="Talla E."/>
            <person name="Calteau A."/>
            <person name="Cai F."/>
            <person name="Tandeau de Marsac N."/>
            <person name="Rippka R."/>
            <person name="Herdman M."/>
            <person name="Sivonen K."/>
            <person name="Coursin T."/>
            <person name="Laurent T."/>
            <person name="Goodwin L."/>
            <person name="Nolan M."/>
            <person name="Davenport K.W."/>
            <person name="Han C.S."/>
            <person name="Rubin E.M."/>
            <person name="Eisen J.A."/>
            <person name="Woyke T."/>
            <person name="Gugger M."/>
            <person name="Kerfeld C.A."/>
        </authorList>
    </citation>
    <scope>NUCLEOTIDE SEQUENCE [LARGE SCALE GENOMIC DNA]</scope>
    <source>
        <strain evidence="2">ATCC 29140 / PCC 7202</strain>
    </source>
</reference>
<dbReference type="BioCyc" id="CSTA292563:G1353-896-MONOMER"/>
<dbReference type="HOGENOM" id="CLU_164851_1_0_3"/>
<organism evidence="1 2">
    <name type="scientific">Cyanobacterium stanieri (strain ATCC 29140 / PCC 7202)</name>
    <dbReference type="NCBI Taxonomy" id="292563"/>
    <lineage>
        <taxon>Bacteria</taxon>
        <taxon>Bacillati</taxon>
        <taxon>Cyanobacteriota</taxon>
        <taxon>Cyanophyceae</taxon>
        <taxon>Oscillatoriophycideae</taxon>
        <taxon>Chroococcales</taxon>
        <taxon>Geminocystaceae</taxon>
        <taxon>Cyanobacterium</taxon>
    </lineage>
</organism>
<evidence type="ECO:0008006" key="3">
    <source>
        <dbReference type="Google" id="ProtNLM"/>
    </source>
</evidence>
<dbReference type="STRING" id="292563.Cyast_0889"/>
<evidence type="ECO:0000313" key="2">
    <source>
        <dbReference type="Proteomes" id="UP000010483"/>
    </source>
</evidence>
<accession>K9YIT0</accession>
<proteinExistence type="predicted"/>
<gene>
    <name evidence="1" type="ordered locus">Cyast_0889</name>
</gene>
<protein>
    <recommendedName>
        <fullName evidence="3">Toxin HicA</fullName>
    </recommendedName>
</protein>
<sequence>MTKIQKLVAQIRKNPKNVNFNDLVKICDYYFGKPRQQGTSHRVYKTPWQGDPRVNIQEKNGKTKVYQVKQVLAAIVKIEEIIDD</sequence>
<dbReference type="EMBL" id="CP003940">
    <property type="protein sequence ID" value="AFZ46861.1"/>
    <property type="molecule type" value="Genomic_DNA"/>
</dbReference>
<keyword evidence="2" id="KW-1185">Reference proteome</keyword>
<evidence type="ECO:0000313" key="1">
    <source>
        <dbReference type="EMBL" id="AFZ46861.1"/>
    </source>
</evidence>
<dbReference type="KEGG" id="csn:Cyast_0889"/>
<name>K9YIT0_CYASC</name>